<sequence length="515" mass="54469">MSDRSPAQSPAARPADTYESDAQLDASALDDTAYLAKLGYKQELNRAIGLFSSFGVQFSSIAVASACFTTLIVGLGFFGPASFWSWVIGGFFQVFIVGLAVGELVSAYPLAGGVYQINTRILSQSRNRLVRHPWLGWQSGWWIVLAHAVSVAAVAWSMVPYVAGWFEVESLTNTETMWWALGIIAFVTLINVAGVRIAALANNIGVVAELVGAVLVVGALLFVSHDTQPASILNDTGGTVTNGQWLTPFLFAFLLPAYIISSFDSTGNAAEETRDAARKAPLGAFLANSAAWLYGILFIALLYLAIPDVDAVMGSDTPVKYILDSAVGTQVTEIFEVVAIVALVATCTMLQLTGVRVLWSQARDGQIPAAKTLRKVAANRIPVNATLVLFAMSVVFAVTASFSATALAVLAGLTSLAWALAYGVVVTSGLYGLLARKLPARPFNLGRLSPLVFVLAVAWSLLLVVVLIWQNPEQVGGGMLGAIVVGAVLYALIPKHGRHSEGAPHVAPDDVEASA</sequence>
<keyword evidence="3 6" id="KW-0812">Transmembrane</keyword>
<dbReference type="Pfam" id="PF13520">
    <property type="entry name" value="AA_permease_2"/>
    <property type="match status" value="1"/>
</dbReference>
<evidence type="ECO:0000313" key="8">
    <source>
        <dbReference type="Proteomes" id="UP000067448"/>
    </source>
</evidence>
<feature type="transmembrane region" description="Helical" evidence="6">
    <location>
        <begin position="284"/>
        <end position="306"/>
    </location>
</feature>
<dbReference type="Gene3D" id="1.20.1740.10">
    <property type="entry name" value="Amino acid/polyamine transporter I"/>
    <property type="match status" value="1"/>
</dbReference>
<keyword evidence="5 6" id="KW-0472">Membrane</keyword>
<reference evidence="8" key="3">
    <citation type="submission" date="2016-02" db="EMBL/GenBank/DDBJ databases">
        <title>Draft genome of pathogenic Streptomyces sp. in Japan.</title>
        <authorList>
            <person name="Tomihama T."/>
            <person name="Ikenaga M."/>
            <person name="Sakai M."/>
            <person name="Okubo T."/>
            <person name="Ikeda S."/>
        </authorList>
    </citation>
    <scope>NUCLEOTIDE SEQUENCE [LARGE SCALE GENOMIC DNA]</scope>
    <source>
        <strain evidence="8">S58</strain>
    </source>
</reference>
<evidence type="ECO:0000256" key="2">
    <source>
        <dbReference type="ARBA" id="ARBA00022448"/>
    </source>
</evidence>
<keyword evidence="2" id="KW-0813">Transport</keyword>
<reference evidence="8" key="1">
    <citation type="submission" date="2015-11" db="EMBL/GenBank/DDBJ databases">
        <authorList>
            <consortium name="Cross-ministerial Strategic Innovation Promotion Program (SIP) consortium"/>
            <person name="Tomihama T."/>
            <person name="Ikenaga M."/>
            <person name="Sakai M."/>
            <person name="Okubo T."/>
            <person name="Ikeda S."/>
        </authorList>
    </citation>
    <scope>NUCLEOTIDE SEQUENCE [LARGE SCALE GENOMIC DNA]</scope>
    <source>
        <strain evidence="8">S58</strain>
    </source>
</reference>
<comment type="caution">
    <text evidence="7">The sequence shown here is derived from an EMBL/GenBank/DDBJ whole genome shotgun (WGS) entry which is preliminary data.</text>
</comment>
<comment type="subcellular location">
    <subcellularLocation>
        <location evidence="1">Membrane</location>
        <topology evidence="1">Multi-pass membrane protein</topology>
    </subcellularLocation>
</comment>
<proteinExistence type="predicted"/>
<feature type="transmembrane region" description="Helical" evidence="6">
    <location>
        <begin position="337"/>
        <end position="360"/>
    </location>
</feature>
<dbReference type="PIRSF" id="PIRSF006060">
    <property type="entry name" value="AA_transporter"/>
    <property type="match status" value="1"/>
</dbReference>
<feature type="transmembrane region" description="Helical" evidence="6">
    <location>
        <begin position="206"/>
        <end position="225"/>
    </location>
</feature>
<dbReference type="AlphaFoldDB" id="A0A117EG91"/>
<feature type="transmembrane region" description="Helical" evidence="6">
    <location>
        <begin position="448"/>
        <end position="469"/>
    </location>
</feature>
<evidence type="ECO:0000256" key="4">
    <source>
        <dbReference type="ARBA" id="ARBA00022989"/>
    </source>
</evidence>
<dbReference type="InterPro" id="IPR002293">
    <property type="entry name" value="AA/rel_permease1"/>
</dbReference>
<keyword evidence="4 6" id="KW-1133">Transmembrane helix</keyword>
<dbReference type="EMBL" id="BCMM01000045">
    <property type="protein sequence ID" value="GAQ66753.1"/>
    <property type="molecule type" value="Genomic_DNA"/>
</dbReference>
<feature type="transmembrane region" description="Helical" evidence="6">
    <location>
        <begin position="245"/>
        <end position="263"/>
    </location>
</feature>
<evidence type="ECO:0000256" key="1">
    <source>
        <dbReference type="ARBA" id="ARBA00004141"/>
    </source>
</evidence>
<evidence type="ECO:0000313" key="7">
    <source>
        <dbReference type="EMBL" id="GAQ66753.1"/>
    </source>
</evidence>
<feature type="transmembrane region" description="Helical" evidence="6">
    <location>
        <begin position="83"/>
        <end position="115"/>
    </location>
</feature>
<dbReference type="PANTHER" id="PTHR45649">
    <property type="entry name" value="AMINO-ACID PERMEASE BAT1"/>
    <property type="match status" value="1"/>
</dbReference>
<dbReference type="GO" id="GO:0016020">
    <property type="term" value="C:membrane"/>
    <property type="evidence" value="ECO:0007669"/>
    <property type="project" value="UniProtKB-SubCell"/>
</dbReference>
<dbReference type="GO" id="GO:0022857">
    <property type="term" value="F:transmembrane transporter activity"/>
    <property type="evidence" value="ECO:0007669"/>
    <property type="project" value="InterPro"/>
</dbReference>
<evidence type="ECO:0000256" key="6">
    <source>
        <dbReference type="SAM" id="Phobius"/>
    </source>
</evidence>
<feature type="transmembrane region" description="Helical" evidence="6">
    <location>
        <begin position="416"/>
        <end position="436"/>
    </location>
</feature>
<feature type="transmembrane region" description="Helical" evidence="6">
    <location>
        <begin position="475"/>
        <end position="493"/>
    </location>
</feature>
<accession>A0A117EG91</accession>
<dbReference type="PANTHER" id="PTHR45649:SF26">
    <property type="entry name" value="OS04G0435100 PROTEIN"/>
    <property type="match status" value="1"/>
</dbReference>
<reference evidence="7 8" key="2">
    <citation type="journal article" date="2016" name="Genome Announc.">
        <title>Draft Genome Sequences of Streptomyces scabiei S58, Streptomyces turgidiscabies T45, and Streptomyces acidiscabies a10, the Pathogens of Potato Common Scab, Isolated in Japan.</title>
        <authorList>
            <person name="Tomihama T."/>
            <person name="Nishi Y."/>
            <person name="Sakai M."/>
            <person name="Ikenaga M."/>
            <person name="Okubo T."/>
            <person name="Ikeda S."/>
        </authorList>
    </citation>
    <scope>NUCLEOTIDE SEQUENCE [LARGE SCALE GENOMIC DNA]</scope>
    <source>
        <strain evidence="7 8">S58</strain>
    </source>
</reference>
<feature type="transmembrane region" description="Helical" evidence="6">
    <location>
        <begin position="135"/>
        <end position="158"/>
    </location>
</feature>
<feature type="transmembrane region" description="Helical" evidence="6">
    <location>
        <begin position="381"/>
        <end position="410"/>
    </location>
</feature>
<name>A0A117EG91_STRSC</name>
<evidence type="ECO:0000256" key="5">
    <source>
        <dbReference type="ARBA" id="ARBA00023136"/>
    </source>
</evidence>
<protein>
    <submittedName>
        <fullName evidence="7">Putative amino acid permease YhdG</fullName>
    </submittedName>
</protein>
<dbReference type="OrthoDB" id="8274074at2"/>
<dbReference type="RefSeq" id="WP_059083880.1">
    <property type="nucleotide sequence ID" value="NZ_BCMM01000045.1"/>
</dbReference>
<feature type="transmembrane region" description="Helical" evidence="6">
    <location>
        <begin position="47"/>
        <end position="77"/>
    </location>
</feature>
<organism evidence="7 8">
    <name type="scientific">Streptomyces scabiei</name>
    <dbReference type="NCBI Taxonomy" id="1930"/>
    <lineage>
        <taxon>Bacteria</taxon>
        <taxon>Bacillati</taxon>
        <taxon>Actinomycetota</taxon>
        <taxon>Actinomycetes</taxon>
        <taxon>Kitasatosporales</taxon>
        <taxon>Streptomycetaceae</taxon>
        <taxon>Streptomyces</taxon>
    </lineage>
</organism>
<feature type="transmembrane region" description="Helical" evidence="6">
    <location>
        <begin position="178"/>
        <end position="199"/>
    </location>
</feature>
<dbReference type="Proteomes" id="UP000067448">
    <property type="component" value="Unassembled WGS sequence"/>
</dbReference>
<gene>
    <name evidence="7" type="primary">yhdG_9</name>
    <name evidence="7" type="ORF">SsS58_07192</name>
</gene>
<evidence type="ECO:0000256" key="3">
    <source>
        <dbReference type="ARBA" id="ARBA00022692"/>
    </source>
</evidence>